<dbReference type="AlphaFoldDB" id="A0A366HUN7"/>
<dbReference type="Pfam" id="PF08447">
    <property type="entry name" value="PAS_3"/>
    <property type="match status" value="1"/>
</dbReference>
<sequence length="584" mass="65354">MKLPLLRSPLPLRHAIPLIVLAFGLLWTGISTWLHLQSELAEAEERVMHDASAVASVLADASVLKLPDHQEMNRRIANSFKAVRWAVFVDENGSLVCSTNPEWTNKPYRQVLPDGAIALMEKALQDGNPHHSNGDGSHVWAVQPVPAGNEEGHHRAAIVQHDLTASLKHERDLVFEHALLTGAVQVVGCGILWWLLSRFLRSRMNHLFQTDDTTLLQAVGAKPAFNSKTDEFSEIFRVLKESGNRLDQIADNIEDVFFLTTPDKKVVYVSPAYARLFGRDPAELMRDSYEAWKRSVLEEYHDTLWHVSDPLLEGAPEVQCEFRIRRADGKIRWVELRMFPVRDERGGLTKMAGLSRDVTERKELEQEILNISERERRRIGNDIHDDLCQRLAAIKFKSEFIANHLKNNESPLAAQASEICFLMSESTKLCRGIARGLSPVDLIGEGFMVGMNKLVKATESLYDIPCFFYCPNSVMVESPSAAVHLYRISQEFLNNAVRHGNPTSIEVRLEMNAEFVRIEVTNDGKSFQGPGPNNQGMGLKIQKYRAAAIGAMIQIQPRSDGVDGTVATCIAPHSSCNPDTPSTP</sequence>
<dbReference type="RefSeq" id="WP_113956170.1">
    <property type="nucleotide sequence ID" value="NZ_QNRR01000001.1"/>
</dbReference>
<dbReference type="InterPro" id="IPR035965">
    <property type="entry name" value="PAS-like_dom_sf"/>
</dbReference>
<proteinExistence type="predicted"/>
<dbReference type="InterPro" id="IPR013655">
    <property type="entry name" value="PAS_fold_3"/>
</dbReference>
<dbReference type="InterPro" id="IPR011712">
    <property type="entry name" value="Sig_transdc_His_kin_sub3_dim/P"/>
</dbReference>
<keyword evidence="2" id="KW-0418">Kinase</keyword>
<dbReference type="CDD" id="cd16917">
    <property type="entry name" value="HATPase_UhpB-NarQ-NarX-like"/>
    <property type="match status" value="1"/>
</dbReference>
<evidence type="ECO:0000259" key="5">
    <source>
        <dbReference type="PROSITE" id="PS50112"/>
    </source>
</evidence>
<dbReference type="GO" id="GO:0016020">
    <property type="term" value="C:membrane"/>
    <property type="evidence" value="ECO:0007669"/>
    <property type="project" value="InterPro"/>
</dbReference>
<feature type="transmembrane region" description="Helical" evidence="4">
    <location>
        <begin position="178"/>
        <end position="196"/>
    </location>
</feature>
<dbReference type="Gene3D" id="3.30.450.20">
    <property type="entry name" value="PAS domain"/>
    <property type="match status" value="1"/>
</dbReference>
<dbReference type="OrthoDB" id="179764at2"/>
<evidence type="ECO:0000256" key="2">
    <source>
        <dbReference type="ARBA" id="ARBA00022777"/>
    </source>
</evidence>
<evidence type="ECO:0000313" key="8">
    <source>
        <dbReference type="Proteomes" id="UP000253426"/>
    </source>
</evidence>
<dbReference type="CDD" id="cd00130">
    <property type="entry name" value="PAS"/>
    <property type="match status" value="1"/>
</dbReference>
<dbReference type="GO" id="GO:0000155">
    <property type="term" value="F:phosphorelay sensor kinase activity"/>
    <property type="evidence" value="ECO:0007669"/>
    <property type="project" value="InterPro"/>
</dbReference>
<dbReference type="EMBL" id="QNRR01000001">
    <property type="protein sequence ID" value="RBP47215.1"/>
    <property type="molecule type" value="Genomic_DNA"/>
</dbReference>
<dbReference type="InterPro" id="IPR001610">
    <property type="entry name" value="PAC"/>
</dbReference>
<dbReference type="PROSITE" id="PS50112">
    <property type="entry name" value="PAS"/>
    <property type="match status" value="1"/>
</dbReference>
<dbReference type="SMART" id="SM00086">
    <property type="entry name" value="PAC"/>
    <property type="match status" value="1"/>
</dbReference>
<keyword evidence="1" id="KW-0808">Transferase</keyword>
<evidence type="ECO:0000313" key="7">
    <source>
        <dbReference type="EMBL" id="RBP47215.1"/>
    </source>
</evidence>
<dbReference type="SUPFAM" id="SSF55874">
    <property type="entry name" value="ATPase domain of HSP90 chaperone/DNA topoisomerase II/histidine kinase"/>
    <property type="match status" value="1"/>
</dbReference>
<gene>
    <name evidence="7" type="ORF">DES53_10112</name>
</gene>
<evidence type="ECO:0000256" key="4">
    <source>
        <dbReference type="SAM" id="Phobius"/>
    </source>
</evidence>
<evidence type="ECO:0000256" key="1">
    <source>
        <dbReference type="ARBA" id="ARBA00022679"/>
    </source>
</evidence>
<organism evidence="7 8">
    <name type="scientific">Roseimicrobium gellanilyticum</name>
    <dbReference type="NCBI Taxonomy" id="748857"/>
    <lineage>
        <taxon>Bacteria</taxon>
        <taxon>Pseudomonadati</taxon>
        <taxon>Verrucomicrobiota</taxon>
        <taxon>Verrucomicrobiia</taxon>
        <taxon>Verrucomicrobiales</taxon>
        <taxon>Verrucomicrobiaceae</taxon>
        <taxon>Roseimicrobium</taxon>
    </lineage>
</organism>
<dbReference type="SUPFAM" id="SSF55785">
    <property type="entry name" value="PYP-like sensor domain (PAS domain)"/>
    <property type="match status" value="1"/>
</dbReference>
<dbReference type="Gene3D" id="1.20.5.1930">
    <property type="match status" value="1"/>
</dbReference>
<accession>A0A366HUN7</accession>
<feature type="domain" description="PAS" evidence="5">
    <location>
        <begin position="242"/>
        <end position="301"/>
    </location>
</feature>
<name>A0A366HUN7_9BACT</name>
<dbReference type="InterPro" id="IPR000700">
    <property type="entry name" value="PAS-assoc_C"/>
</dbReference>
<dbReference type="InterPro" id="IPR003594">
    <property type="entry name" value="HATPase_dom"/>
</dbReference>
<dbReference type="InterPro" id="IPR050482">
    <property type="entry name" value="Sensor_HK_TwoCompSys"/>
</dbReference>
<keyword evidence="4" id="KW-1133">Transmembrane helix</keyword>
<keyword evidence="3" id="KW-0902">Two-component regulatory system</keyword>
<feature type="transmembrane region" description="Helical" evidence="4">
    <location>
        <begin position="15"/>
        <end position="36"/>
    </location>
</feature>
<dbReference type="SMART" id="SM00091">
    <property type="entry name" value="PAS"/>
    <property type="match status" value="1"/>
</dbReference>
<dbReference type="InterPro" id="IPR036890">
    <property type="entry name" value="HATPase_C_sf"/>
</dbReference>
<evidence type="ECO:0000256" key="3">
    <source>
        <dbReference type="ARBA" id="ARBA00023012"/>
    </source>
</evidence>
<dbReference type="Gene3D" id="3.30.565.10">
    <property type="entry name" value="Histidine kinase-like ATPase, C-terminal domain"/>
    <property type="match status" value="1"/>
</dbReference>
<dbReference type="GO" id="GO:0046983">
    <property type="term" value="F:protein dimerization activity"/>
    <property type="evidence" value="ECO:0007669"/>
    <property type="project" value="InterPro"/>
</dbReference>
<dbReference type="NCBIfam" id="TIGR00229">
    <property type="entry name" value="sensory_box"/>
    <property type="match status" value="1"/>
</dbReference>
<comment type="caution">
    <text evidence="7">The sequence shown here is derived from an EMBL/GenBank/DDBJ whole genome shotgun (WGS) entry which is preliminary data.</text>
</comment>
<evidence type="ECO:0000259" key="6">
    <source>
        <dbReference type="PROSITE" id="PS50113"/>
    </source>
</evidence>
<dbReference type="Pfam" id="PF02518">
    <property type="entry name" value="HATPase_c"/>
    <property type="match status" value="1"/>
</dbReference>
<feature type="domain" description="PAC" evidence="6">
    <location>
        <begin position="318"/>
        <end position="370"/>
    </location>
</feature>
<dbReference type="PROSITE" id="PS50113">
    <property type="entry name" value="PAC"/>
    <property type="match status" value="1"/>
</dbReference>
<keyword evidence="8" id="KW-1185">Reference proteome</keyword>
<keyword evidence="4" id="KW-0812">Transmembrane</keyword>
<keyword evidence="4" id="KW-0472">Membrane</keyword>
<dbReference type="Pfam" id="PF07730">
    <property type="entry name" value="HisKA_3"/>
    <property type="match status" value="1"/>
</dbReference>
<dbReference type="PANTHER" id="PTHR24421">
    <property type="entry name" value="NITRATE/NITRITE SENSOR PROTEIN NARX-RELATED"/>
    <property type="match status" value="1"/>
</dbReference>
<dbReference type="InterPro" id="IPR000014">
    <property type="entry name" value="PAS"/>
</dbReference>
<dbReference type="Proteomes" id="UP000253426">
    <property type="component" value="Unassembled WGS sequence"/>
</dbReference>
<reference evidence="7 8" key="1">
    <citation type="submission" date="2018-06" db="EMBL/GenBank/DDBJ databases">
        <title>Genomic Encyclopedia of Type Strains, Phase IV (KMG-IV): sequencing the most valuable type-strain genomes for metagenomic binning, comparative biology and taxonomic classification.</title>
        <authorList>
            <person name="Goeker M."/>
        </authorList>
    </citation>
    <scope>NUCLEOTIDE SEQUENCE [LARGE SCALE GENOMIC DNA]</scope>
    <source>
        <strain evidence="7 8">DSM 25532</strain>
    </source>
</reference>
<protein>
    <submittedName>
        <fullName evidence="7">PAS domain S-box-containing protein</fullName>
    </submittedName>
</protein>